<feature type="region of interest" description="Disordered" evidence="1">
    <location>
        <begin position="50"/>
        <end position="82"/>
    </location>
</feature>
<name>A0ABT8H314_9ACTN</name>
<evidence type="ECO:0000313" key="2">
    <source>
        <dbReference type="EMBL" id="MDN4506833.1"/>
    </source>
</evidence>
<accession>A0ABT8H314</accession>
<feature type="compositionally biased region" description="Pro residues" evidence="1">
    <location>
        <begin position="73"/>
        <end position="82"/>
    </location>
</feature>
<proteinExistence type="predicted"/>
<keyword evidence="3" id="KW-1185">Reference proteome</keyword>
<protein>
    <submittedName>
        <fullName evidence="2">Uncharacterized protein</fullName>
    </submittedName>
</protein>
<dbReference type="Proteomes" id="UP001172702">
    <property type="component" value="Unassembled WGS sequence"/>
</dbReference>
<dbReference type="RefSeq" id="WP_301162741.1">
    <property type="nucleotide sequence ID" value="NZ_JAUHTB010000015.1"/>
</dbReference>
<dbReference type="EMBL" id="JAUHTB010000015">
    <property type="protein sequence ID" value="MDN4506833.1"/>
    <property type="molecule type" value="Genomic_DNA"/>
</dbReference>
<evidence type="ECO:0000313" key="3">
    <source>
        <dbReference type="Proteomes" id="UP001172702"/>
    </source>
</evidence>
<gene>
    <name evidence="2" type="ORF">QYF62_12280</name>
</gene>
<organism evidence="2 3">
    <name type="scientific">Dietzia maris</name>
    <dbReference type="NCBI Taxonomy" id="37915"/>
    <lineage>
        <taxon>Bacteria</taxon>
        <taxon>Bacillati</taxon>
        <taxon>Actinomycetota</taxon>
        <taxon>Actinomycetes</taxon>
        <taxon>Mycobacteriales</taxon>
        <taxon>Dietziaceae</taxon>
        <taxon>Dietzia</taxon>
    </lineage>
</organism>
<sequence length="82" mass="8749">MPPVEAPWRNDGPFLNGTGISAIMATGSRWGSTFDEVRTEGGTVVGHMRTFACSPMPKPGSRRPTAGMRWSTPPDPSMPSST</sequence>
<comment type="caution">
    <text evidence="2">The sequence shown here is derived from an EMBL/GenBank/DDBJ whole genome shotgun (WGS) entry which is preliminary data.</text>
</comment>
<evidence type="ECO:0000256" key="1">
    <source>
        <dbReference type="SAM" id="MobiDB-lite"/>
    </source>
</evidence>
<reference evidence="2 3" key="1">
    <citation type="submission" date="2023-07" db="EMBL/GenBank/DDBJ databases">
        <title>Strategy for survival of the halotoleranting strain Dietzia MX2 from the Yakshinskoe mineral salts deposit.</title>
        <authorList>
            <person name="Kharitonova M.A."/>
            <person name="Kupriyanova-Ashina F.G."/>
            <person name="Shakirov T.R."/>
            <person name="Vafina M.S."/>
            <person name="Ilinskaya O.N."/>
        </authorList>
    </citation>
    <scope>NUCLEOTIDE SEQUENCE [LARGE SCALE GENOMIC DNA]</scope>
    <source>
        <strain evidence="2 3">MX2</strain>
    </source>
</reference>